<feature type="non-terminal residue" evidence="1">
    <location>
        <position position="1"/>
    </location>
</feature>
<sequence length="53" mass="5940">GLGCLERDLASICKRTVEPSRPQCSLVTPTLRHPTRFHHTNHLLHDAILDAIV</sequence>
<name>W7EK07_BIPV3</name>
<keyword evidence="2" id="KW-1185">Reference proteome</keyword>
<evidence type="ECO:0000313" key="2">
    <source>
        <dbReference type="Proteomes" id="UP000054337"/>
    </source>
</evidence>
<dbReference type="HOGENOM" id="CLU_3074117_0_0_1"/>
<dbReference type="RefSeq" id="XP_014555702.1">
    <property type="nucleotide sequence ID" value="XM_014700216.1"/>
</dbReference>
<dbReference type="Proteomes" id="UP000054337">
    <property type="component" value="Unassembled WGS sequence"/>
</dbReference>
<dbReference type="GeneID" id="26248246"/>
<dbReference type="AlphaFoldDB" id="W7EK07"/>
<dbReference type="EMBL" id="KI968743">
    <property type="protein sequence ID" value="EUN26125.1"/>
    <property type="molecule type" value="Genomic_DNA"/>
</dbReference>
<accession>W7EK07</accession>
<protein>
    <submittedName>
        <fullName evidence="1">Uncharacterized protein</fullName>
    </submittedName>
</protein>
<evidence type="ECO:0000313" key="1">
    <source>
        <dbReference type="EMBL" id="EUN26125.1"/>
    </source>
</evidence>
<organism evidence="1 2">
    <name type="scientific">Bipolaris victoriae (strain FI3)</name>
    <name type="common">Victoria blight of oats agent</name>
    <name type="synonym">Cochliobolus victoriae</name>
    <dbReference type="NCBI Taxonomy" id="930091"/>
    <lineage>
        <taxon>Eukaryota</taxon>
        <taxon>Fungi</taxon>
        <taxon>Dikarya</taxon>
        <taxon>Ascomycota</taxon>
        <taxon>Pezizomycotina</taxon>
        <taxon>Dothideomycetes</taxon>
        <taxon>Pleosporomycetidae</taxon>
        <taxon>Pleosporales</taxon>
        <taxon>Pleosporineae</taxon>
        <taxon>Pleosporaceae</taxon>
        <taxon>Bipolaris</taxon>
    </lineage>
</organism>
<gene>
    <name evidence="1" type="ORF">COCVIDRAFT_101637</name>
</gene>
<proteinExistence type="predicted"/>
<reference evidence="1 2" key="1">
    <citation type="journal article" date="2013" name="PLoS Genet.">
        <title>Comparative genome structure, secondary metabolite, and effector coding capacity across Cochliobolus pathogens.</title>
        <authorList>
            <person name="Condon B.J."/>
            <person name="Leng Y."/>
            <person name="Wu D."/>
            <person name="Bushley K.E."/>
            <person name="Ohm R.A."/>
            <person name="Otillar R."/>
            <person name="Martin J."/>
            <person name="Schackwitz W."/>
            <person name="Grimwood J."/>
            <person name="MohdZainudin N."/>
            <person name="Xue C."/>
            <person name="Wang R."/>
            <person name="Manning V.A."/>
            <person name="Dhillon B."/>
            <person name="Tu Z.J."/>
            <person name="Steffenson B.J."/>
            <person name="Salamov A."/>
            <person name="Sun H."/>
            <person name="Lowry S."/>
            <person name="LaButti K."/>
            <person name="Han J."/>
            <person name="Copeland A."/>
            <person name="Lindquist E."/>
            <person name="Barry K."/>
            <person name="Schmutz J."/>
            <person name="Baker S.E."/>
            <person name="Ciuffetti L.M."/>
            <person name="Grigoriev I.V."/>
            <person name="Zhong S."/>
            <person name="Turgeon B.G."/>
        </authorList>
    </citation>
    <scope>NUCLEOTIDE SEQUENCE [LARGE SCALE GENOMIC DNA]</scope>
    <source>
        <strain evidence="1 2">FI3</strain>
    </source>
</reference>